<name>A0A8J2SKI7_9STRA</name>
<dbReference type="OrthoDB" id="189459at2759"/>
<evidence type="ECO:0000259" key="2">
    <source>
        <dbReference type="Pfam" id="PF09818"/>
    </source>
</evidence>
<evidence type="ECO:0000313" key="6">
    <source>
        <dbReference type="Proteomes" id="UP000789595"/>
    </source>
</evidence>
<dbReference type="Pfam" id="PF09818">
    <property type="entry name" value="ABC_ATPase"/>
    <property type="match status" value="1"/>
</dbReference>
<dbReference type="InterPro" id="IPR046833">
    <property type="entry name" value="ABC_N"/>
</dbReference>
<dbReference type="InterPro" id="IPR019195">
    <property type="entry name" value="ABC_ATPase_put"/>
</dbReference>
<feature type="domain" description="ATPase of the ABC class N-terminal" evidence="3">
    <location>
        <begin position="44"/>
        <end position="212"/>
    </location>
</feature>
<feature type="region of interest" description="Disordered" evidence="1">
    <location>
        <begin position="11"/>
        <end position="43"/>
    </location>
</feature>
<sequence length="611" mass="64585">MGGRGAYYKAKYGGGRGRGGGRKGGRGGHLPPPPPGQARGGTGEDLRAFLRSLERQSYGAYQELRGTAWTLQRGVQLKIDQCQKDAFAPPSRCRVVFEGAAAQLPNEAYATKVSRIATGDWISRKFFDAARSAGDDKRTETGGWGGKKGGELRIAVCSQFVLERTACLVDGSGGVEVRFTVALPASGRSIEGIWCARVLCERALDLALKAVVAREDADLARHIASVIKQRSLRDALAAKGLVAFIGDGALLARRAGNDDRPMVDGAVAFDSKKCGGLRVELNGVTGLGLPLGLSLICGGGFHGKSTLLQALQVGCFDKVPGDGRELCVSDPNCVKVRAEDGRSVQSVDISSFIGDVPGRPAGFTRRFSTSDASGSTSQAAAICEAVEAGATTLLFDEDTCATNFMIRDERMARLVADDREPIVPFVRRAAALSTKHGVSSILVLGGTGDYFSIADAVVVMDAFSPRDATADAKALAGDPPPMPADAFRATPRTPKPGVPDGRTGCKALSSFQYGDNNDCDVSGVEQLVEVGQTRACCAAIIHAAKQRHASVASLLDALDGLDLDAIQPAGRRDGDLSRPRRYEVAAALNRLRTAKFEIIEKKRGRDVMDET</sequence>
<gene>
    <name evidence="5" type="ORF">PECAL_2P17780</name>
</gene>
<evidence type="ECO:0000256" key="1">
    <source>
        <dbReference type="SAM" id="MobiDB-lite"/>
    </source>
</evidence>
<comment type="caution">
    <text evidence="5">The sequence shown here is derived from an EMBL/GenBank/DDBJ whole genome shotgun (WGS) entry which is preliminary data.</text>
</comment>
<evidence type="ECO:0000259" key="4">
    <source>
        <dbReference type="Pfam" id="PF21117"/>
    </source>
</evidence>
<accession>A0A8J2SKI7</accession>
<protein>
    <recommendedName>
        <fullName evidence="7">ATPase</fullName>
    </recommendedName>
</protein>
<dbReference type="Pfam" id="PF21117">
    <property type="entry name" value="MRB1590_C"/>
    <property type="match status" value="1"/>
</dbReference>
<dbReference type="PANTHER" id="PTHR38149:SF1">
    <property type="entry name" value="ATPASE"/>
    <property type="match status" value="1"/>
</dbReference>
<evidence type="ECO:0000313" key="5">
    <source>
        <dbReference type="EMBL" id="CAH0368702.1"/>
    </source>
</evidence>
<dbReference type="Pfam" id="PF20446">
    <property type="entry name" value="ABC_N"/>
    <property type="match status" value="1"/>
</dbReference>
<feature type="domain" description="ATPase of the ABC class C-terminal" evidence="2">
    <location>
        <begin position="217"/>
        <end position="478"/>
    </location>
</feature>
<organism evidence="5 6">
    <name type="scientific">Pelagomonas calceolata</name>
    <dbReference type="NCBI Taxonomy" id="35677"/>
    <lineage>
        <taxon>Eukaryota</taxon>
        <taxon>Sar</taxon>
        <taxon>Stramenopiles</taxon>
        <taxon>Ochrophyta</taxon>
        <taxon>Pelagophyceae</taxon>
        <taxon>Pelagomonadales</taxon>
        <taxon>Pelagomonadaceae</taxon>
        <taxon>Pelagomonas</taxon>
    </lineage>
</organism>
<dbReference type="AlphaFoldDB" id="A0A8J2SKI7"/>
<dbReference type="InterPro" id="IPR046834">
    <property type="entry name" value="ABC_ATPase_C"/>
</dbReference>
<keyword evidence="6" id="KW-1185">Reference proteome</keyword>
<dbReference type="InterPro" id="IPR049069">
    <property type="entry name" value="MRB1590-like_C"/>
</dbReference>
<evidence type="ECO:0008006" key="7">
    <source>
        <dbReference type="Google" id="ProtNLM"/>
    </source>
</evidence>
<proteinExistence type="predicted"/>
<dbReference type="PANTHER" id="PTHR38149">
    <property type="entry name" value="ATPASE"/>
    <property type="match status" value="1"/>
</dbReference>
<evidence type="ECO:0000259" key="3">
    <source>
        <dbReference type="Pfam" id="PF20446"/>
    </source>
</evidence>
<dbReference type="Proteomes" id="UP000789595">
    <property type="component" value="Unassembled WGS sequence"/>
</dbReference>
<feature type="domain" description="MRB1590-like C-terminal" evidence="4">
    <location>
        <begin position="507"/>
        <end position="596"/>
    </location>
</feature>
<dbReference type="EMBL" id="CAKKNE010000002">
    <property type="protein sequence ID" value="CAH0368702.1"/>
    <property type="molecule type" value="Genomic_DNA"/>
</dbReference>
<reference evidence="5" key="1">
    <citation type="submission" date="2021-11" db="EMBL/GenBank/DDBJ databases">
        <authorList>
            <consortium name="Genoscope - CEA"/>
            <person name="William W."/>
        </authorList>
    </citation>
    <scope>NUCLEOTIDE SEQUENCE</scope>
</reference>